<accession>A0A545VCG2</accession>
<evidence type="ECO:0000313" key="1">
    <source>
        <dbReference type="EMBL" id="TQV99394.1"/>
    </source>
</evidence>
<keyword evidence="2" id="KW-1185">Reference proteome</keyword>
<reference evidence="1 2" key="1">
    <citation type="journal article" date="2019" name="Appl. Microbiol. Biotechnol.">
        <title>Genome sequence of Isaria javanica and comparative genome analysis insights into family S53 peptidase evolution in fungal entomopathogens.</title>
        <authorList>
            <person name="Lin R."/>
            <person name="Zhang X."/>
            <person name="Xin B."/>
            <person name="Zou M."/>
            <person name="Gao Y."/>
            <person name="Qin F."/>
            <person name="Hu Q."/>
            <person name="Xie B."/>
            <person name="Cheng X."/>
        </authorList>
    </citation>
    <scope>NUCLEOTIDE SEQUENCE [LARGE SCALE GENOMIC DNA]</scope>
    <source>
        <strain evidence="1 2">IJ1G</strain>
    </source>
</reference>
<evidence type="ECO:0000313" key="2">
    <source>
        <dbReference type="Proteomes" id="UP000315783"/>
    </source>
</evidence>
<sequence length="333" mass="36942">MDGDSHRSSHRWLTTLTNTSTMNASYDDITVGLYMPVRVYFAQCNDTRAVIFFDFFGQPAQISFPAQAQPDRSLAYATSRSILHTLAMQLKAPWGYIRPYESLAKASVASLRLVDLMQHLMPLTRPFSQSSQAHLLNRFLCSSRRHFVLAEEAPGQPCVMDDPGFIEDTLLAEDVSPIQFGVPGLLAADLVVVPERCGNDRISGHVYVGLEMEDPDGAYTFVCMREIGKSAASEGRLRAMAFRIQQLELIMRARHGLASEQASRAVCVPDIKAFLYCELPGKLGKYPVGFALEHLKGLVPLDSSGLRPEQKNECKVKICNTVEWLVVNGIGWG</sequence>
<organism evidence="1 2">
    <name type="scientific">Cordyceps javanica</name>
    <dbReference type="NCBI Taxonomy" id="43265"/>
    <lineage>
        <taxon>Eukaryota</taxon>
        <taxon>Fungi</taxon>
        <taxon>Dikarya</taxon>
        <taxon>Ascomycota</taxon>
        <taxon>Pezizomycotina</taxon>
        <taxon>Sordariomycetes</taxon>
        <taxon>Hypocreomycetidae</taxon>
        <taxon>Hypocreales</taxon>
        <taxon>Cordycipitaceae</taxon>
        <taxon>Cordyceps</taxon>
    </lineage>
</organism>
<gene>
    <name evidence="1" type="ORF">IF1G_01609</name>
</gene>
<comment type="caution">
    <text evidence="1">The sequence shown here is derived from an EMBL/GenBank/DDBJ whole genome shotgun (WGS) entry which is preliminary data.</text>
</comment>
<dbReference type="OrthoDB" id="4858171at2759"/>
<dbReference type="EMBL" id="SPUK01000002">
    <property type="protein sequence ID" value="TQV99394.1"/>
    <property type="molecule type" value="Genomic_DNA"/>
</dbReference>
<dbReference type="Proteomes" id="UP000315783">
    <property type="component" value="Unassembled WGS sequence"/>
</dbReference>
<name>A0A545VCG2_9HYPO</name>
<protein>
    <submittedName>
        <fullName evidence="1">FAD binding domain-containing protein</fullName>
    </submittedName>
</protein>
<proteinExistence type="predicted"/>
<dbReference type="AlphaFoldDB" id="A0A545VCG2"/>